<sequence length="131" mass="15667">RFNSAENFGDIHSEKQSDDCAPVPTFRWLFDQNRFRCETDCSTFERNHFQFNLHWWFDANNVMQRRFFTQRYLAMKHPLKYKHDLVTKSHIIMASGLAWICALIILNTNKDFGAVISSEVFIHVVMYKEVR</sequence>
<comment type="caution">
    <text evidence="1">The sequence shown here is derived from an EMBL/GenBank/DDBJ whole genome shotgun (WGS) entry which is preliminary data.</text>
</comment>
<name>A0A3M6TPD2_POCDA</name>
<organism evidence="1 2">
    <name type="scientific">Pocillopora damicornis</name>
    <name type="common">Cauliflower coral</name>
    <name type="synonym">Millepora damicornis</name>
    <dbReference type="NCBI Taxonomy" id="46731"/>
    <lineage>
        <taxon>Eukaryota</taxon>
        <taxon>Metazoa</taxon>
        <taxon>Cnidaria</taxon>
        <taxon>Anthozoa</taxon>
        <taxon>Hexacorallia</taxon>
        <taxon>Scleractinia</taxon>
        <taxon>Astrocoeniina</taxon>
        <taxon>Pocilloporidae</taxon>
        <taxon>Pocillopora</taxon>
    </lineage>
</organism>
<dbReference type="AlphaFoldDB" id="A0A3M6TPD2"/>
<dbReference type="Proteomes" id="UP000275408">
    <property type="component" value="Unassembled WGS sequence"/>
</dbReference>
<dbReference type="EMBL" id="RCHS01003228">
    <property type="protein sequence ID" value="RMX43277.1"/>
    <property type="molecule type" value="Genomic_DNA"/>
</dbReference>
<gene>
    <name evidence="1" type="ORF">pdam_00020159</name>
</gene>
<protein>
    <submittedName>
        <fullName evidence="1">Uncharacterized protein</fullName>
    </submittedName>
</protein>
<feature type="non-terminal residue" evidence="1">
    <location>
        <position position="1"/>
    </location>
</feature>
<evidence type="ECO:0000313" key="2">
    <source>
        <dbReference type="Proteomes" id="UP000275408"/>
    </source>
</evidence>
<feature type="non-terminal residue" evidence="1">
    <location>
        <position position="131"/>
    </location>
</feature>
<evidence type="ECO:0000313" key="1">
    <source>
        <dbReference type="EMBL" id="RMX43277.1"/>
    </source>
</evidence>
<proteinExistence type="predicted"/>
<reference evidence="1 2" key="1">
    <citation type="journal article" date="2018" name="Sci. Rep.">
        <title>Comparative analysis of the Pocillopora damicornis genome highlights role of immune system in coral evolution.</title>
        <authorList>
            <person name="Cunning R."/>
            <person name="Bay R.A."/>
            <person name="Gillette P."/>
            <person name="Baker A.C."/>
            <person name="Traylor-Knowles N."/>
        </authorList>
    </citation>
    <scope>NUCLEOTIDE SEQUENCE [LARGE SCALE GENOMIC DNA]</scope>
    <source>
        <strain evidence="1">RSMAS</strain>
        <tissue evidence="1">Whole animal</tissue>
    </source>
</reference>
<keyword evidence="2" id="KW-1185">Reference proteome</keyword>
<accession>A0A3M6TPD2</accession>